<proteinExistence type="predicted"/>
<evidence type="ECO:0000313" key="2">
    <source>
        <dbReference type="Proteomes" id="UP000013827"/>
    </source>
</evidence>
<dbReference type="KEGG" id="ehx:EMIHUDRAFT_220761"/>
<dbReference type="EnsemblProtists" id="EOD04672">
    <property type="protein sequence ID" value="EOD04672"/>
    <property type="gene ID" value="EMIHUDRAFT_220761"/>
</dbReference>
<dbReference type="Proteomes" id="UP000013827">
    <property type="component" value="Unassembled WGS sequence"/>
</dbReference>
<dbReference type="HOGENOM" id="CLU_957903_0_0_1"/>
<name>A0A0D3I087_EMIH1</name>
<organism evidence="1 2">
    <name type="scientific">Emiliania huxleyi (strain CCMP1516)</name>
    <dbReference type="NCBI Taxonomy" id="280463"/>
    <lineage>
        <taxon>Eukaryota</taxon>
        <taxon>Haptista</taxon>
        <taxon>Haptophyta</taxon>
        <taxon>Prymnesiophyceae</taxon>
        <taxon>Isochrysidales</taxon>
        <taxon>Noelaerhabdaceae</taxon>
        <taxon>Emiliania</taxon>
    </lineage>
</organism>
<dbReference type="GeneID" id="17250878"/>
<sequence length="291" mass="30643">MDGIENPLRRLWLNELPALLAVALSLRHPVPSAGRAAVRLSVSPLPGAPQVAAPGVAPAWWAEWLEWTPEMQLAAIVDMQSRASPEDQRRAQDAFDDAWRRASAVGADAEQAGRDAYVAALATPTAPFAALGGEGGEGGREENKAAALLRQVKAAGVAGSISYAFWEVAFWAASVPVCLVAYHQATGQWPDLSDNEDKAYLGAEAFAFVNLARFVVPVRISLALATTPWCGRPDAVWSARLPEAAWLAGQRGLAYGGGYTGRVVATSPVAVPSVQGGRSAPEILAQGVARD</sequence>
<reference evidence="2" key="1">
    <citation type="journal article" date="2013" name="Nature">
        <title>Pan genome of the phytoplankton Emiliania underpins its global distribution.</title>
        <authorList>
            <person name="Read B.A."/>
            <person name="Kegel J."/>
            <person name="Klute M.J."/>
            <person name="Kuo A."/>
            <person name="Lefebvre S.C."/>
            <person name="Maumus F."/>
            <person name="Mayer C."/>
            <person name="Miller J."/>
            <person name="Monier A."/>
            <person name="Salamov A."/>
            <person name="Young J."/>
            <person name="Aguilar M."/>
            <person name="Claverie J.M."/>
            <person name="Frickenhaus S."/>
            <person name="Gonzalez K."/>
            <person name="Herman E.K."/>
            <person name="Lin Y.C."/>
            <person name="Napier J."/>
            <person name="Ogata H."/>
            <person name="Sarno A.F."/>
            <person name="Shmutz J."/>
            <person name="Schroeder D."/>
            <person name="de Vargas C."/>
            <person name="Verret F."/>
            <person name="von Dassow P."/>
            <person name="Valentin K."/>
            <person name="Van de Peer Y."/>
            <person name="Wheeler G."/>
            <person name="Dacks J.B."/>
            <person name="Delwiche C.F."/>
            <person name="Dyhrman S.T."/>
            <person name="Glockner G."/>
            <person name="John U."/>
            <person name="Richards T."/>
            <person name="Worden A.Z."/>
            <person name="Zhang X."/>
            <person name="Grigoriev I.V."/>
            <person name="Allen A.E."/>
            <person name="Bidle K."/>
            <person name="Borodovsky M."/>
            <person name="Bowler C."/>
            <person name="Brownlee C."/>
            <person name="Cock J.M."/>
            <person name="Elias M."/>
            <person name="Gladyshev V.N."/>
            <person name="Groth M."/>
            <person name="Guda C."/>
            <person name="Hadaegh A."/>
            <person name="Iglesias-Rodriguez M.D."/>
            <person name="Jenkins J."/>
            <person name="Jones B.M."/>
            <person name="Lawson T."/>
            <person name="Leese F."/>
            <person name="Lindquist E."/>
            <person name="Lobanov A."/>
            <person name="Lomsadze A."/>
            <person name="Malik S.B."/>
            <person name="Marsh M.E."/>
            <person name="Mackinder L."/>
            <person name="Mock T."/>
            <person name="Mueller-Roeber B."/>
            <person name="Pagarete A."/>
            <person name="Parker M."/>
            <person name="Probert I."/>
            <person name="Quesneville H."/>
            <person name="Raines C."/>
            <person name="Rensing S.A."/>
            <person name="Riano-Pachon D.M."/>
            <person name="Richier S."/>
            <person name="Rokitta S."/>
            <person name="Shiraiwa Y."/>
            <person name="Soanes D.M."/>
            <person name="van der Giezen M."/>
            <person name="Wahlund T.M."/>
            <person name="Williams B."/>
            <person name="Wilson W."/>
            <person name="Wolfe G."/>
            <person name="Wurch L.L."/>
        </authorList>
    </citation>
    <scope>NUCLEOTIDE SEQUENCE</scope>
</reference>
<dbReference type="AlphaFoldDB" id="A0A0D3I087"/>
<dbReference type="eggNOG" id="ENOG502S883">
    <property type="taxonomic scope" value="Eukaryota"/>
</dbReference>
<keyword evidence="2" id="KW-1185">Reference proteome</keyword>
<dbReference type="RefSeq" id="XP_005757101.1">
    <property type="nucleotide sequence ID" value="XM_005757044.1"/>
</dbReference>
<protein>
    <submittedName>
        <fullName evidence="1">Uncharacterized protein</fullName>
    </submittedName>
</protein>
<evidence type="ECO:0000313" key="1">
    <source>
        <dbReference type="EnsemblProtists" id="EOD04672"/>
    </source>
</evidence>
<reference evidence="1" key="2">
    <citation type="submission" date="2024-10" db="UniProtKB">
        <authorList>
            <consortium name="EnsemblProtists"/>
        </authorList>
    </citation>
    <scope>IDENTIFICATION</scope>
</reference>
<accession>A0A0D3I087</accession>
<dbReference type="PaxDb" id="2903-EOD04672"/>